<keyword evidence="2" id="KW-0812">Transmembrane</keyword>
<dbReference type="PATRIC" id="fig|1359.32.peg.749"/>
<evidence type="ECO:0000256" key="2">
    <source>
        <dbReference type="SAM" id="Phobius"/>
    </source>
</evidence>
<organism evidence="3 4">
    <name type="scientific">Lactococcus lactis subsp. cremoris</name>
    <name type="common">Streptococcus cremoris</name>
    <dbReference type="NCBI Taxonomy" id="1359"/>
    <lineage>
        <taxon>Bacteria</taxon>
        <taxon>Bacillati</taxon>
        <taxon>Bacillota</taxon>
        <taxon>Bacilli</taxon>
        <taxon>Lactobacillales</taxon>
        <taxon>Streptococcaceae</taxon>
        <taxon>Lactococcus</taxon>
    </lineage>
</organism>
<proteinExistence type="predicted"/>
<reference evidence="3 4" key="1">
    <citation type="submission" date="2015-08" db="EMBL/GenBank/DDBJ databases">
        <title>Draft Genome Sequences of 11 Lactococcus lactis subspecies cremoris strains.</title>
        <authorList>
            <person name="Wels M."/>
            <person name="Backus L."/>
            <person name="Boekhorst J."/>
            <person name="Dijkstra A."/>
            <person name="Beerthuizen M."/>
            <person name="Siezen R."/>
            <person name="Bachmann H."/>
            <person name="Van Hijum S."/>
        </authorList>
    </citation>
    <scope>NUCLEOTIDE SEQUENCE [LARGE SCALE GENOMIC DNA]</scope>
    <source>
        <strain evidence="3 4">KW10</strain>
    </source>
</reference>
<evidence type="ECO:0000313" key="3">
    <source>
        <dbReference type="EMBL" id="KZK05167.1"/>
    </source>
</evidence>
<feature type="transmembrane region" description="Helical" evidence="2">
    <location>
        <begin position="448"/>
        <end position="469"/>
    </location>
</feature>
<gene>
    <name evidence="3" type="ORF">AB996_2151</name>
</gene>
<sequence>MLVYSSDTILKPLSGFESLKIELIDFILAKRDIMELKKETTKSSKKNQEMKEDLPLNKLKIYLSQEYPKGSWFTKSDLKFVADINAYCIAQGYADVYEVLEVLVSEKFLTKDYRFGKYLYEINSSKTTEKDNKIVEKSKNNLRNQKTQSNEIVAHDIKKKKNVAQVSRNQKSVSNEIVAHDFKKKKQQLQKFAKTLPNASNLPTVPTSGGLFGWFDYNVTGNDLNELTRNIENKWIAQNKELVRVIKEFDTIYETFDELDKGYIQAIIASLKSAEEAARKASKGLDGVKENSRQLEKDQKDIKTIIDSQKIAVKAVLSFKEKLAKIEHILDVDQLFSDVDKLNNELSSFQKEIEQSNQEAKAFVNQKLSLVENTAEKIQSSLQDKITSIITNQASENSDIRKLIHKNTQKTDASLNDLSQKVASNNDEMKSVNQSISVLQQQLKISRIVAVGIFSVLVILMILILSGVLG</sequence>
<feature type="coiled-coil region" evidence="1">
    <location>
        <begin position="332"/>
        <end position="366"/>
    </location>
</feature>
<keyword evidence="2" id="KW-0472">Membrane</keyword>
<dbReference type="EMBL" id="LIYF01000037">
    <property type="protein sequence ID" value="KZK05167.1"/>
    <property type="molecule type" value="Genomic_DNA"/>
</dbReference>
<name>A0A166IX64_LACLC</name>
<dbReference type="AlphaFoldDB" id="A0A166IX64"/>
<evidence type="ECO:0000256" key="1">
    <source>
        <dbReference type="SAM" id="Coils"/>
    </source>
</evidence>
<dbReference type="Proteomes" id="UP000076519">
    <property type="component" value="Unassembled WGS sequence"/>
</dbReference>
<keyword evidence="1" id="KW-0175">Coiled coil</keyword>
<protein>
    <submittedName>
        <fullName evidence="3">Massive surface protein MspJ</fullName>
    </submittedName>
</protein>
<evidence type="ECO:0000313" key="4">
    <source>
        <dbReference type="Proteomes" id="UP000076519"/>
    </source>
</evidence>
<keyword evidence="2" id="KW-1133">Transmembrane helix</keyword>
<accession>A0A166IX64</accession>
<comment type="caution">
    <text evidence="3">The sequence shown here is derived from an EMBL/GenBank/DDBJ whole genome shotgun (WGS) entry which is preliminary data.</text>
</comment>